<keyword evidence="3" id="KW-1185">Reference proteome</keyword>
<dbReference type="PROSITE" id="PS50010">
    <property type="entry name" value="DH_2"/>
    <property type="match status" value="1"/>
</dbReference>
<dbReference type="AlphaFoldDB" id="A0A3Q2W945"/>
<dbReference type="InterPro" id="IPR000219">
    <property type="entry name" value="DH_dom"/>
</dbReference>
<evidence type="ECO:0000259" key="1">
    <source>
        <dbReference type="PROSITE" id="PS50010"/>
    </source>
</evidence>
<dbReference type="GO" id="GO:0005634">
    <property type="term" value="C:nucleus"/>
    <property type="evidence" value="ECO:0007669"/>
    <property type="project" value="TreeGrafter"/>
</dbReference>
<dbReference type="STRING" id="8153.ENSHBUP00000022168"/>
<dbReference type="InterPro" id="IPR047271">
    <property type="entry name" value="Ephexin-like"/>
</dbReference>
<dbReference type="GO" id="GO:0005737">
    <property type="term" value="C:cytoplasm"/>
    <property type="evidence" value="ECO:0007669"/>
    <property type="project" value="TreeGrafter"/>
</dbReference>
<dbReference type="GeneTree" id="ENSGT01030000234571"/>
<evidence type="ECO:0000313" key="3">
    <source>
        <dbReference type="Proteomes" id="UP000264840"/>
    </source>
</evidence>
<dbReference type="SMART" id="SM00325">
    <property type="entry name" value="RhoGEF"/>
    <property type="match status" value="1"/>
</dbReference>
<dbReference type="Proteomes" id="UP000264840">
    <property type="component" value="Unplaced"/>
</dbReference>
<dbReference type="InterPro" id="IPR035899">
    <property type="entry name" value="DBL_dom_sf"/>
</dbReference>
<reference evidence="2" key="1">
    <citation type="submission" date="2025-08" db="UniProtKB">
        <authorList>
            <consortium name="Ensembl"/>
        </authorList>
    </citation>
    <scope>IDENTIFICATION</scope>
</reference>
<evidence type="ECO:0000313" key="2">
    <source>
        <dbReference type="Ensembl" id="ENSHBUP00000022168.1"/>
    </source>
</evidence>
<name>A0A3Q2W945_HAPBU</name>
<dbReference type="Ensembl" id="ENSHBUT00000014365.1">
    <property type="protein sequence ID" value="ENSHBUP00000022168.1"/>
    <property type="gene ID" value="ENSHBUG00000002276.1"/>
</dbReference>
<dbReference type="OMA" id="MMYQENT"/>
<reference evidence="2" key="2">
    <citation type="submission" date="2025-09" db="UniProtKB">
        <authorList>
            <consortium name="Ensembl"/>
        </authorList>
    </citation>
    <scope>IDENTIFICATION</scope>
</reference>
<dbReference type="Pfam" id="PF00621">
    <property type="entry name" value="RhoGEF"/>
    <property type="match status" value="1"/>
</dbReference>
<dbReference type="GO" id="GO:0005085">
    <property type="term" value="F:guanyl-nucleotide exchange factor activity"/>
    <property type="evidence" value="ECO:0007669"/>
    <property type="project" value="InterPro"/>
</dbReference>
<dbReference type="PANTHER" id="PTHR12845">
    <property type="entry name" value="GUANINE NUCLEOTIDE EXCHANGE FACTOR"/>
    <property type="match status" value="1"/>
</dbReference>
<organism evidence="2 3">
    <name type="scientific">Haplochromis burtoni</name>
    <name type="common">Burton's mouthbrooder</name>
    <name type="synonym">Chromis burtoni</name>
    <dbReference type="NCBI Taxonomy" id="8153"/>
    <lineage>
        <taxon>Eukaryota</taxon>
        <taxon>Metazoa</taxon>
        <taxon>Chordata</taxon>
        <taxon>Craniata</taxon>
        <taxon>Vertebrata</taxon>
        <taxon>Euteleostomi</taxon>
        <taxon>Actinopterygii</taxon>
        <taxon>Neopterygii</taxon>
        <taxon>Teleostei</taxon>
        <taxon>Neoteleostei</taxon>
        <taxon>Acanthomorphata</taxon>
        <taxon>Ovalentaria</taxon>
        <taxon>Cichlomorphae</taxon>
        <taxon>Cichliformes</taxon>
        <taxon>Cichlidae</taxon>
        <taxon>African cichlids</taxon>
        <taxon>Pseudocrenilabrinae</taxon>
        <taxon>Haplochromini</taxon>
        <taxon>Haplochromis</taxon>
    </lineage>
</organism>
<proteinExistence type="predicted"/>
<sequence length="191" mass="21961">MFELIGSEASYLRSLGVAVNHFYKSQELKQTLSQTEHHILFSKIQHVMVASEKFLTDLESRLGENVLIPQVGDVVLQHCKHFQTLYVPYVTNMMYQENTNTFSTPCNKLESDPVCQRKTLKSFLVLPFQRITRIKLLTSDCNDNCYGHKARVNKICKSLHPLLESPSPSDGLLLNYRSEKEAWMKALSSRH</sequence>
<feature type="domain" description="DH" evidence="1">
    <location>
        <begin position="1"/>
        <end position="191"/>
    </location>
</feature>
<dbReference type="SUPFAM" id="SSF48065">
    <property type="entry name" value="DBL homology domain (DH-domain)"/>
    <property type="match status" value="1"/>
</dbReference>
<accession>A0A3Q2W945</accession>
<dbReference type="Gene3D" id="1.20.900.10">
    <property type="entry name" value="Dbl homology (DH) domain"/>
    <property type="match status" value="1"/>
</dbReference>
<dbReference type="PANTHER" id="PTHR12845:SF2">
    <property type="entry name" value="DH DOMAIN-CONTAINING PROTEIN-RELATED"/>
    <property type="match status" value="1"/>
</dbReference>
<protein>
    <recommendedName>
        <fullName evidence="1">DH domain-containing protein</fullName>
    </recommendedName>
</protein>